<comment type="caution">
    <text evidence="2">The sequence shown here is derived from an EMBL/GenBank/DDBJ whole genome shotgun (WGS) entry which is preliminary data.</text>
</comment>
<evidence type="ECO:0000313" key="2">
    <source>
        <dbReference type="EMBL" id="MBM0746772.1"/>
    </source>
</evidence>
<dbReference type="Proteomes" id="UP000809137">
    <property type="component" value="Unassembled WGS sequence"/>
</dbReference>
<keyword evidence="3" id="KW-1185">Reference proteome</keyword>
<feature type="chain" id="PRO_5047250547" evidence="1">
    <location>
        <begin position="22"/>
        <end position="69"/>
    </location>
</feature>
<reference evidence="2 3" key="1">
    <citation type="submission" date="2021-01" db="EMBL/GenBank/DDBJ databases">
        <title>Complete genome sequence of Pantoea eucrina OB49, a heavy metal tolerant bacterium with PGPR potential isolated from wheat in Algeria.</title>
        <authorList>
            <person name="Lekired A."/>
            <person name="Ouzari I.H."/>
        </authorList>
    </citation>
    <scope>NUCLEOTIDE SEQUENCE [LARGE SCALE GENOMIC DNA]</scope>
    <source>
        <strain evidence="2 3">OB49</strain>
    </source>
</reference>
<proteinExistence type="predicted"/>
<gene>
    <name evidence="2" type="ORF">JJB79_04970</name>
</gene>
<evidence type="ECO:0000256" key="1">
    <source>
        <dbReference type="SAM" id="SignalP"/>
    </source>
</evidence>
<protein>
    <submittedName>
        <fullName evidence="2">Uncharacterized protein</fullName>
    </submittedName>
</protein>
<sequence>MRLLPLFLSAALAVFSSLAGAQMAEPFSPPGGLHPHQQRCAQQEIVGDNALPQYENSENVSLCCSDLHA</sequence>
<keyword evidence="1" id="KW-0732">Signal</keyword>
<dbReference type="EMBL" id="JAFCXS010000002">
    <property type="protein sequence ID" value="MBM0746772.1"/>
    <property type="molecule type" value="Genomic_DNA"/>
</dbReference>
<feature type="signal peptide" evidence="1">
    <location>
        <begin position="1"/>
        <end position="21"/>
    </location>
</feature>
<organism evidence="2 3">
    <name type="scientific">Pantoea eucrina</name>
    <dbReference type="NCBI Taxonomy" id="472693"/>
    <lineage>
        <taxon>Bacteria</taxon>
        <taxon>Pseudomonadati</taxon>
        <taxon>Pseudomonadota</taxon>
        <taxon>Gammaproteobacteria</taxon>
        <taxon>Enterobacterales</taxon>
        <taxon>Erwiniaceae</taxon>
        <taxon>Pantoea</taxon>
    </lineage>
</organism>
<accession>A0ABS1Z2Y8</accession>
<name>A0ABS1Z2Y8_9GAMM</name>
<evidence type="ECO:0000313" key="3">
    <source>
        <dbReference type="Proteomes" id="UP000809137"/>
    </source>
</evidence>